<evidence type="ECO:0000259" key="5">
    <source>
        <dbReference type="Pfam" id="PF08409"/>
    </source>
</evidence>
<organism evidence="6 7">
    <name type="scientific">Protopolystoma xenopodis</name>
    <dbReference type="NCBI Taxonomy" id="117903"/>
    <lineage>
        <taxon>Eukaryota</taxon>
        <taxon>Metazoa</taxon>
        <taxon>Spiralia</taxon>
        <taxon>Lophotrochozoa</taxon>
        <taxon>Platyhelminthes</taxon>
        <taxon>Monogenea</taxon>
        <taxon>Polyopisthocotylea</taxon>
        <taxon>Polystomatidea</taxon>
        <taxon>Polystomatidae</taxon>
        <taxon>Protopolystoma</taxon>
    </lineage>
</organism>
<comment type="caution">
    <text evidence="6">The sequence shown here is derived from an EMBL/GenBank/DDBJ whole genome shotgun (WGS) entry which is preliminary data.</text>
</comment>
<feature type="non-terminal residue" evidence="6">
    <location>
        <position position="194"/>
    </location>
</feature>
<dbReference type="Proteomes" id="UP000784294">
    <property type="component" value="Unassembled WGS sequence"/>
</dbReference>
<keyword evidence="2" id="KW-0802">TPR repeat</keyword>
<evidence type="ECO:0000256" key="4">
    <source>
        <dbReference type="SAM" id="Phobius"/>
    </source>
</evidence>
<dbReference type="PANTHER" id="PTHR44395:SF1">
    <property type="entry name" value="PROTEIN O-MANNOSYL-TRANSFERASE TMTC3"/>
    <property type="match status" value="1"/>
</dbReference>
<dbReference type="EMBL" id="CAAALY010121643">
    <property type="protein sequence ID" value="VEL31374.1"/>
    <property type="molecule type" value="Genomic_DNA"/>
</dbReference>
<keyword evidence="3 4" id="KW-0472">Membrane</keyword>
<keyword evidence="1" id="KW-0677">Repeat</keyword>
<gene>
    <name evidence="6" type="ORF">PXEA_LOCUS24814</name>
</gene>
<keyword evidence="4" id="KW-0812">Transmembrane</keyword>
<protein>
    <recommendedName>
        <fullName evidence="5">DUF1736 domain-containing protein</fullName>
    </recommendedName>
</protein>
<dbReference type="InterPro" id="IPR013618">
    <property type="entry name" value="TMTC_DUF1736"/>
</dbReference>
<proteinExistence type="predicted"/>
<feature type="transmembrane region" description="Helical" evidence="4">
    <location>
        <begin position="113"/>
        <end position="130"/>
    </location>
</feature>
<name>A0A448X9F3_9PLAT</name>
<dbReference type="GO" id="GO:0000030">
    <property type="term" value="F:mannosyltransferase activity"/>
    <property type="evidence" value="ECO:0007669"/>
    <property type="project" value="TreeGrafter"/>
</dbReference>
<sequence>MKKFIWNKTNWGDFLRVNASREDRVTSKYSQNNLLKRKSNKVPVMATEKDYFSDHAIKLPDVYNFMLRTLIMLIGTAFLILGRIKIMGFELPHFTEFDNPAAHADTLTRRLTHLYLIPLNLFLMICPIWLCADWTMGSLPLVRSLKDLRNLSTVICFIIFIALGIWAISPKILKRHGRTLCMALGMLIIPFIPA</sequence>
<keyword evidence="7" id="KW-1185">Reference proteome</keyword>
<evidence type="ECO:0000313" key="6">
    <source>
        <dbReference type="EMBL" id="VEL31374.1"/>
    </source>
</evidence>
<evidence type="ECO:0000313" key="7">
    <source>
        <dbReference type="Proteomes" id="UP000784294"/>
    </source>
</evidence>
<reference evidence="6" key="1">
    <citation type="submission" date="2018-11" db="EMBL/GenBank/DDBJ databases">
        <authorList>
            <consortium name="Pathogen Informatics"/>
        </authorList>
    </citation>
    <scope>NUCLEOTIDE SEQUENCE</scope>
</reference>
<dbReference type="GO" id="GO:0005783">
    <property type="term" value="C:endoplasmic reticulum"/>
    <property type="evidence" value="ECO:0007669"/>
    <property type="project" value="TreeGrafter"/>
</dbReference>
<dbReference type="PANTHER" id="PTHR44395">
    <property type="match status" value="1"/>
</dbReference>
<evidence type="ECO:0000256" key="1">
    <source>
        <dbReference type="ARBA" id="ARBA00022737"/>
    </source>
</evidence>
<evidence type="ECO:0000256" key="3">
    <source>
        <dbReference type="ARBA" id="ARBA00023136"/>
    </source>
</evidence>
<evidence type="ECO:0000256" key="2">
    <source>
        <dbReference type="ARBA" id="ARBA00022803"/>
    </source>
</evidence>
<accession>A0A448X9F3</accession>
<feature type="transmembrane region" description="Helical" evidence="4">
    <location>
        <begin position="62"/>
        <end position="81"/>
    </location>
</feature>
<feature type="domain" description="DUF1736" evidence="5">
    <location>
        <begin position="89"/>
        <end position="160"/>
    </location>
</feature>
<dbReference type="AlphaFoldDB" id="A0A448X9F3"/>
<feature type="transmembrane region" description="Helical" evidence="4">
    <location>
        <begin position="150"/>
        <end position="169"/>
    </location>
</feature>
<dbReference type="OrthoDB" id="66906at2759"/>
<keyword evidence="4" id="KW-1133">Transmembrane helix</keyword>
<dbReference type="Pfam" id="PF08409">
    <property type="entry name" value="TMTC_DUF1736"/>
    <property type="match status" value="1"/>
</dbReference>
<dbReference type="GO" id="GO:0035269">
    <property type="term" value="P:protein O-linked glycosylation via mannose"/>
    <property type="evidence" value="ECO:0007669"/>
    <property type="project" value="TreeGrafter"/>
</dbReference>